<dbReference type="EMBL" id="CP155447">
    <property type="protein sequence ID" value="XBH06778.1"/>
    <property type="molecule type" value="Genomic_DNA"/>
</dbReference>
<organism evidence="2">
    <name type="scientific">Singulisphaera sp. Ch08</name>
    <dbReference type="NCBI Taxonomy" id="3120278"/>
    <lineage>
        <taxon>Bacteria</taxon>
        <taxon>Pseudomonadati</taxon>
        <taxon>Planctomycetota</taxon>
        <taxon>Planctomycetia</taxon>
        <taxon>Isosphaerales</taxon>
        <taxon>Isosphaeraceae</taxon>
        <taxon>Singulisphaera</taxon>
    </lineage>
</organism>
<feature type="transmembrane region" description="Helical" evidence="1">
    <location>
        <begin position="51"/>
        <end position="69"/>
    </location>
</feature>
<evidence type="ECO:0000256" key="1">
    <source>
        <dbReference type="SAM" id="Phobius"/>
    </source>
</evidence>
<reference evidence="2" key="1">
    <citation type="submission" date="2024-05" db="EMBL/GenBank/DDBJ databases">
        <title>Planctomycetes of the genus Singulisphaera possess chitinolytic capabilities.</title>
        <authorList>
            <person name="Ivanova A."/>
        </authorList>
    </citation>
    <scope>NUCLEOTIDE SEQUENCE</scope>
    <source>
        <strain evidence="2">Ch08T</strain>
    </source>
</reference>
<keyword evidence="1" id="KW-1133">Transmembrane helix</keyword>
<sequence length="107" mass="11189">MLQFRRPISLARGSLAVLVVALAFAWISPWQLALSLSVGILVPIFVSGLRWIEIGTIVATTVIAGLLTLPPASNSDHIKSRNRIAQAEAVRAGPMSAAPAKPSPGAP</sequence>
<dbReference type="RefSeq" id="WP_406699626.1">
    <property type="nucleotide sequence ID" value="NZ_CP155447.1"/>
</dbReference>
<keyword evidence="1" id="KW-0812">Transmembrane</keyword>
<proteinExistence type="predicted"/>
<gene>
    <name evidence="2" type="ORF">V5E97_12265</name>
</gene>
<name>A0AAU7CP43_9BACT</name>
<dbReference type="AlphaFoldDB" id="A0AAU7CP43"/>
<evidence type="ECO:0000313" key="2">
    <source>
        <dbReference type="EMBL" id="XBH06778.1"/>
    </source>
</evidence>
<keyword evidence="1" id="KW-0472">Membrane</keyword>
<protein>
    <submittedName>
        <fullName evidence="2">Uncharacterized protein</fullName>
    </submittedName>
</protein>
<accession>A0AAU7CP43</accession>